<dbReference type="CDD" id="cd12231">
    <property type="entry name" value="RRM2_U2AF65"/>
    <property type="match status" value="1"/>
</dbReference>
<dbReference type="SUPFAM" id="SSF54928">
    <property type="entry name" value="RNA-binding domain, RBD"/>
    <property type="match status" value="2"/>
</dbReference>
<dbReference type="Proteomes" id="UP000028828">
    <property type="component" value="Unassembled WGS sequence"/>
</dbReference>
<dbReference type="InterPro" id="IPR035979">
    <property type="entry name" value="RBD_domain_sf"/>
</dbReference>
<proteinExistence type="predicted"/>
<sequence>MDPTVSLAAGAEPVAGEKRKATALEGENASKALKTAASFASPGLLTPSPDARSASQQTLLSPSVSSYTPPPLCSPTAAFVAGAAAVTSVLSAPLLEKSQNLLGDAAATSSLGSNAGAPQGTGEHAVDVARAAAAAAAAVSARQAAANSAAKALQMALKTAELIQGPPGTPGGAAAAGADLSAQSRHARKVYVGNLPVPVTQAEVQQYFNELLTTLLPKKVPGDTIVHVYVNPSRRFAFLEHRSIEEANFTLGLDGVSWRNCALSLRRPQDYNPTLAEQQYREERARLGSMTGFAVPPPSQAATPASPAESSLIAGALGIVSTTVPDSPHKIFIGGLPHSITEQGCKQLLEAFGQLRALHVVKDQQRGDCKGFAFCEYLDPNVTDVAVAGLNNMRIADRVLQVRRAMPHGQMKAGADGSAAGSPAPAAPSIVGEVGERLPAKSATITLSKVIAIHNMLPPLPLVPVLLREAAASEARMRASPYGEILFIDVLEHLATSAAAKGEGVPVLVEFRDVDSAIQAMSGIQGSTYDGRSLSVVFAEPSAAMKKAAVLRIIQEAGGSTTVPVKTRPSASGVTTPKDSSEAQEVKREQVSSGAGRAEESGKNATPVPASEHVSRSPAEAAAAGSAAVAAFLFGSGSPAAGLAVASSQQNGQANGQSESESKPQSGRSPQIEGSHGQRTSETEDVQEKTATAGTEVQQDTDTNSGSGTGGGAAAGDTKGEEKHG</sequence>
<organism evidence="7 8">
    <name type="scientific">Toxoplasma gondii p89</name>
    <dbReference type="NCBI Taxonomy" id="943119"/>
    <lineage>
        <taxon>Eukaryota</taxon>
        <taxon>Sar</taxon>
        <taxon>Alveolata</taxon>
        <taxon>Apicomplexa</taxon>
        <taxon>Conoidasida</taxon>
        <taxon>Coccidia</taxon>
        <taxon>Eucoccidiorida</taxon>
        <taxon>Eimeriorina</taxon>
        <taxon>Sarcocystidae</taxon>
        <taxon>Toxoplasma</taxon>
    </lineage>
</organism>
<feature type="region of interest" description="Disordered" evidence="5">
    <location>
        <begin position="645"/>
        <end position="725"/>
    </location>
</feature>
<dbReference type="VEuPathDB" id="ToxoDB:TGP89_291950"/>
<feature type="compositionally biased region" description="Polar residues" evidence="5">
    <location>
        <begin position="689"/>
        <end position="698"/>
    </location>
</feature>
<reference evidence="7 8" key="1">
    <citation type="submission" date="2014-03" db="EMBL/GenBank/DDBJ databases">
        <authorList>
            <person name="Sibley D."/>
            <person name="Venepally P."/>
            <person name="Karamycheva S."/>
            <person name="Hadjithomas M."/>
            <person name="Khan A."/>
            <person name="Brunk B."/>
            <person name="Roos D."/>
            <person name="Caler E."/>
            <person name="Lorenzi H."/>
        </authorList>
    </citation>
    <scope>NUCLEOTIDE SEQUENCE [LARGE SCALE GENOMIC DNA]</scope>
    <source>
        <strain evidence="8">p89</strain>
    </source>
</reference>
<dbReference type="Pfam" id="PF00076">
    <property type="entry name" value="RRM_1"/>
    <property type="match status" value="1"/>
</dbReference>
<name>A0A086JFE4_TOXGO</name>
<feature type="region of interest" description="Disordered" evidence="5">
    <location>
        <begin position="1"/>
        <end position="20"/>
    </location>
</feature>
<protein>
    <submittedName>
        <fullName evidence="7">RNA recognition motif-containing protein</fullName>
    </submittedName>
</protein>
<keyword evidence="2 4" id="KW-0694">RNA-binding</keyword>
<evidence type="ECO:0000313" key="8">
    <source>
        <dbReference type="Proteomes" id="UP000028828"/>
    </source>
</evidence>
<dbReference type="GO" id="GO:0008380">
    <property type="term" value="P:RNA splicing"/>
    <property type="evidence" value="ECO:0007669"/>
    <property type="project" value="UniProtKB-KW"/>
</dbReference>
<evidence type="ECO:0000259" key="6">
    <source>
        <dbReference type="PROSITE" id="PS50102"/>
    </source>
</evidence>
<dbReference type="SMART" id="SM00360">
    <property type="entry name" value="RRM"/>
    <property type="match status" value="3"/>
</dbReference>
<dbReference type="InterPro" id="IPR000504">
    <property type="entry name" value="RRM_dom"/>
</dbReference>
<evidence type="ECO:0000256" key="5">
    <source>
        <dbReference type="SAM" id="MobiDB-lite"/>
    </source>
</evidence>
<evidence type="ECO:0000256" key="3">
    <source>
        <dbReference type="ARBA" id="ARBA00023187"/>
    </source>
</evidence>
<feature type="compositionally biased region" description="Polar residues" evidence="5">
    <location>
        <begin position="562"/>
        <end position="578"/>
    </location>
</feature>
<dbReference type="Gene3D" id="3.30.70.330">
    <property type="match status" value="3"/>
</dbReference>
<dbReference type="PROSITE" id="PS50102">
    <property type="entry name" value="RRM"/>
    <property type="match status" value="2"/>
</dbReference>
<evidence type="ECO:0000256" key="1">
    <source>
        <dbReference type="ARBA" id="ARBA00022664"/>
    </source>
</evidence>
<keyword evidence="1" id="KW-0507">mRNA processing</keyword>
<evidence type="ECO:0000256" key="4">
    <source>
        <dbReference type="PROSITE-ProRule" id="PRU00176"/>
    </source>
</evidence>
<feature type="compositionally biased region" description="Basic and acidic residues" evidence="5">
    <location>
        <begin position="679"/>
        <end position="688"/>
    </location>
</feature>
<evidence type="ECO:0000256" key="2">
    <source>
        <dbReference type="ARBA" id="ARBA00022884"/>
    </source>
</evidence>
<dbReference type="InterPro" id="IPR012677">
    <property type="entry name" value="Nucleotide-bd_a/b_plait_sf"/>
</dbReference>
<dbReference type="GO" id="GO:0006397">
    <property type="term" value="P:mRNA processing"/>
    <property type="evidence" value="ECO:0007669"/>
    <property type="project" value="UniProtKB-KW"/>
</dbReference>
<evidence type="ECO:0000313" key="7">
    <source>
        <dbReference type="EMBL" id="KFG30862.1"/>
    </source>
</evidence>
<dbReference type="GO" id="GO:0003723">
    <property type="term" value="F:RNA binding"/>
    <property type="evidence" value="ECO:0007669"/>
    <property type="project" value="UniProtKB-UniRule"/>
</dbReference>
<feature type="compositionally biased region" description="Basic and acidic residues" evidence="5">
    <location>
        <begin position="579"/>
        <end position="590"/>
    </location>
</feature>
<feature type="region of interest" description="Disordered" evidence="5">
    <location>
        <begin position="562"/>
        <end position="617"/>
    </location>
</feature>
<comment type="caution">
    <text evidence="7">The sequence shown here is derived from an EMBL/GenBank/DDBJ whole genome shotgun (WGS) entry which is preliminary data.</text>
</comment>
<dbReference type="PANTHER" id="PTHR23139">
    <property type="entry name" value="RNA-BINDING PROTEIN"/>
    <property type="match status" value="1"/>
</dbReference>
<feature type="domain" description="RRM" evidence="6">
    <location>
        <begin position="329"/>
        <end position="407"/>
    </location>
</feature>
<dbReference type="AlphaFoldDB" id="A0A086JFE4"/>
<dbReference type="OrthoDB" id="10266058at2759"/>
<keyword evidence="3" id="KW-0508">mRNA splicing</keyword>
<dbReference type="EMBL" id="AEYI02002015">
    <property type="protein sequence ID" value="KFG30862.1"/>
    <property type="molecule type" value="Genomic_DNA"/>
</dbReference>
<feature type="domain" description="RRM" evidence="6">
    <location>
        <begin position="188"/>
        <end position="270"/>
    </location>
</feature>
<feature type="compositionally biased region" description="Low complexity" evidence="5">
    <location>
        <begin position="646"/>
        <end position="659"/>
    </location>
</feature>
<gene>
    <name evidence="7" type="ORF">TGP89_291950</name>
</gene>
<accession>A0A086JFE4</accession>